<reference evidence="2" key="1">
    <citation type="journal article" date="2014" name="Int. J. Syst. Evol. Microbiol.">
        <title>Complete genome sequence of Corynebacterium casei LMG S-19264T (=DSM 44701T), isolated from a smear-ripened cheese.</title>
        <authorList>
            <consortium name="US DOE Joint Genome Institute (JGI-PGF)"/>
            <person name="Walter F."/>
            <person name="Albersmeier A."/>
            <person name="Kalinowski J."/>
            <person name="Ruckert C."/>
        </authorList>
    </citation>
    <scope>NUCLEOTIDE SEQUENCE</scope>
    <source>
        <strain evidence="2">JCM 13583</strain>
    </source>
</reference>
<dbReference type="EMBL" id="BMNY01000004">
    <property type="protein sequence ID" value="GGM79267.1"/>
    <property type="molecule type" value="Genomic_DNA"/>
</dbReference>
<protein>
    <submittedName>
        <fullName evidence="2">Uncharacterized protein</fullName>
    </submittedName>
</protein>
<comment type="caution">
    <text evidence="2">The sequence shown here is derived from an EMBL/GenBank/DDBJ whole genome shotgun (WGS) entry which is preliminary data.</text>
</comment>
<name>A0AA37BTY9_9ARCH</name>
<feature type="region of interest" description="Disordered" evidence="1">
    <location>
        <begin position="1"/>
        <end position="20"/>
    </location>
</feature>
<gene>
    <name evidence="2" type="ORF">GCM10007108_16870</name>
</gene>
<dbReference type="AlphaFoldDB" id="A0AA37BTY9"/>
<accession>A0AA37BTY9</accession>
<sequence>MEAWEVQDGGPMGGPDPVPEEVKLTVIASPAQHPCTHSLHQAMVADPFAPALQ</sequence>
<evidence type="ECO:0000313" key="2">
    <source>
        <dbReference type="EMBL" id="GGM79267.1"/>
    </source>
</evidence>
<proteinExistence type="predicted"/>
<keyword evidence="3" id="KW-1185">Reference proteome</keyword>
<organism evidence="2 3">
    <name type="scientific">Thermogymnomonas acidicola</name>
    <dbReference type="NCBI Taxonomy" id="399579"/>
    <lineage>
        <taxon>Archaea</taxon>
        <taxon>Methanobacteriati</taxon>
        <taxon>Thermoplasmatota</taxon>
        <taxon>Thermoplasmata</taxon>
        <taxon>Thermoplasmatales</taxon>
        <taxon>Thermogymnomonas</taxon>
    </lineage>
</organism>
<evidence type="ECO:0000313" key="3">
    <source>
        <dbReference type="Proteomes" id="UP000632195"/>
    </source>
</evidence>
<dbReference type="Proteomes" id="UP000632195">
    <property type="component" value="Unassembled WGS sequence"/>
</dbReference>
<reference evidence="2" key="2">
    <citation type="submission" date="2022-09" db="EMBL/GenBank/DDBJ databases">
        <authorList>
            <person name="Sun Q."/>
            <person name="Ohkuma M."/>
        </authorList>
    </citation>
    <scope>NUCLEOTIDE SEQUENCE</scope>
    <source>
        <strain evidence="2">JCM 13583</strain>
    </source>
</reference>
<evidence type="ECO:0000256" key="1">
    <source>
        <dbReference type="SAM" id="MobiDB-lite"/>
    </source>
</evidence>